<dbReference type="Pfam" id="PF02386">
    <property type="entry name" value="TrkH"/>
    <property type="match status" value="1"/>
</dbReference>
<evidence type="ECO:0000256" key="2">
    <source>
        <dbReference type="ARBA" id="ARBA00022448"/>
    </source>
</evidence>
<dbReference type="PANTHER" id="PTHR32024">
    <property type="entry name" value="TRK SYSTEM POTASSIUM UPTAKE PROTEIN TRKG-RELATED"/>
    <property type="match status" value="1"/>
</dbReference>
<dbReference type="Proteomes" id="UP000713904">
    <property type="component" value="Unassembled WGS sequence"/>
</dbReference>
<keyword evidence="8" id="KW-0406">Ion transport</keyword>
<keyword evidence="4" id="KW-0633">Potassium transport</keyword>
<keyword evidence="12" id="KW-1185">Reference proteome</keyword>
<feature type="transmembrane region" description="Helical" evidence="10">
    <location>
        <begin position="201"/>
        <end position="227"/>
    </location>
</feature>
<keyword evidence="7 10" id="KW-1133">Transmembrane helix</keyword>
<feature type="transmembrane region" description="Helical" evidence="10">
    <location>
        <begin position="81"/>
        <end position="105"/>
    </location>
</feature>
<feature type="transmembrane region" description="Helical" evidence="10">
    <location>
        <begin position="20"/>
        <end position="38"/>
    </location>
</feature>
<evidence type="ECO:0000256" key="1">
    <source>
        <dbReference type="ARBA" id="ARBA00004651"/>
    </source>
</evidence>
<comment type="caution">
    <text evidence="11">The sequence shown here is derived from an EMBL/GenBank/DDBJ whole genome shotgun (WGS) entry which is preliminary data.</text>
</comment>
<evidence type="ECO:0000256" key="6">
    <source>
        <dbReference type="ARBA" id="ARBA00022958"/>
    </source>
</evidence>
<dbReference type="InterPro" id="IPR004772">
    <property type="entry name" value="TrkH"/>
</dbReference>
<dbReference type="InterPro" id="IPR003445">
    <property type="entry name" value="Cat_transpt"/>
</dbReference>
<evidence type="ECO:0000313" key="11">
    <source>
        <dbReference type="EMBL" id="MBC2576011.1"/>
    </source>
</evidence>
<feature type="transmembrane region" description="Helical" evidence="10">
    <location>
        <begin position="50"/>
        <end position="69"/>
    </location>
</feature>
<evidence type="ECO:0000256" key="5">
    <source>
        <dbReference type="ARBA" id="ARBA00022692"/>
    </source>
</evidence>
<evidence type="ECO:0000256" key="7">
    <source>
        <dbReference type="ARBA" id="ARBA00022989"/>
    </source>
</evidence>
<name>A0ABR6TLZ7_9FIRM</name>
<evidence type="ECO:0000256" key="4">
    <source>
        <dbReference type="ARBA" id="ARBA00022538"/>
    </source>
</evidence>
<feature type="transmembrane region" description="Helical" evidence="10">
    <location>
        <begin position="164"/>
        <end position="181"/>
    </location>
</feature>
<keyword evidence="3" id="KW-1003">Cell membrane</keyword>
<comment type="subcellular location">
    <subcellularLocation>
        <location evidence="1">Cell membrane</location>
        <topology evidence="1">Multi-pass membrane protein</topology>
    </subcellularLocation>
</comment>
<evidence type="ECO:0000256" key="10">
    <source>
        <dbReference type="SAM" id="Phobius"/>
    </source>
</evidence>
<dbReference type="NCBIfam" id="TIGR00933">
    <property type="entry name" value="2a38"/>
    <property type="match status" value="1"/>
</dbReference>
<dbReference type="RefSeq" id="WP_185624023.1">
    <property type="nucleotide sequence ID" value="NZ_JABGBW010000002.1"/>
</dbReference>
<gene>
    <name evidence="11" type="ORF">HLB29_04865</name>
</gene>
<organism evidence="11 12">
    <name type="scientific">Peptostreptococcus canis</name>
    <dbReference type="NCBI Taxonomy" id="1159213"/>
    <lineage>
        <taxon>Bacteria</taxon>
        <taxon>Bacillati</taxon>
        <taxon>Bacillota</taxon>
        <taxon>Clostridia</taxon>
        <taxon>Peptostreptococcales</taxon>
        <taxon>Peptostreptococcaceae</taxon>
        <taxon>Peptostreptococcus</taxon>
    </lineage>
</organism>
<evidence type="ECO:0000313" key="12">
    <source>
        <dbReference type="Proteomes" id="UP000713904"/>
    </source>
</evidence>
<evidence type="ECO:0000256" key="8">
    <source>
        <dbReference type="ARBA" id="ARBA00023065"/>
    </source>
</evidence>
<feature type="transmembrane region" description="Helical" evidence="10">
    <location>
        <begin position="239"/>
        <end position="258"/>
    </location>
</feature>
<keyword evidence="9 10" id="KW-0472">Membrane</keyword>
<evidence type="ECO:0000256" key="9">
    <source>
        <dbReference type="ARBA" id="ARBA00023136"/>
    </source>
</evidence>
<feature type="transmembrane region" description="Helical" evidence="10">
    <location>
        <begin position="303"/>
        <end position="335"/>
    </location>
</feature>
<dbReference type="PANTHER" id="PTHR32024:SF1">
    <property type="entry name" value="KTR SYSTEM POTASSIUM UPTAKE PROTEIN B"/>
    <property type="match status" value="1"/>
</dbReference>
<protein>
    <submittedName>
        <fullName evidence="11">Trk family potassium uptake protein</fullName>
    </submittedName>
</protein>
<dbReference type="EMBL" id="JABGBW010000002">
    <property type="protein sequence ID" value="MBC2576011.1"/>
    <property type="molecule type" value="Genomic_DNA"/>
</dbReference>
<reference evidence="11 12" key="1">
    <citation type="submission" date="2020-05" db="EMBL/GenBank/DDBJ databases">
        <title>Draft genome of xy-202 and genomic insight in genome of the genus Peptostreptococcus.</title>
        <authorList>
            <person name="Zhang Z."/>
        </authorList>
    </citation>
    <scope>NUCLEOTIDE SEQUENCE [LARGE SCALE GENOMIC DNA]</scope>
    <source>
        <strain evidence="11 12">DSM 27025</strain>
    </source>
</reference>
<accession>A0ABR6TLZ7</accession>
<feature type="transmembrane region" description="Helical" evidence="10">
    <location>
        <begin position="418"/>
        <end position="439"/>
    </location>
</feature>
<sequence length="457" mass="50087">MDSRKKIRKSILYKFTPGQIMVIGFSSVILMGTLLLMMPFSSNSGEVTNFLDSLFTATSAVCVTGLVVVDTSIYWSTIGKAIIAILIQVGGLGFMSITAWIALILGRKINLRERVLIKEAMNQNQISGSVKLVKNVLWMTFTIEMIGAILLSTVFIPRFGVINGIGYSLFHSISAFCNAGFDLMGSHYGEFSSMAAFYNNPIIVFTLSTLVILGGIGYPVMINVITARKFRKISLNSKLVIITTAILLILGTLVIFWGEYNNTESLANMNNWDKFMVSFFQSMTTRTAGFGTIDFNLFRSNTLFILIVLMFIGASPASTGGGIKTTTVAVIFMAVRALIKNEDEISVFRKKLDINIFRKALGVFTIGLFVFIVGTYLITITQGEKFGLMQSAFEVSSAYSTVGLSMAGSYNLNSVGRVIISLLMFAGRVGSLTVFTIFIGDVKTNKIKYPEEKVLIG</sequence>
<keyword evidence="5 10" id="KW-0812">Transmembrane</keyword>
<keyword evidence="6" id="KW-0630">Potassium</keyword>
<keyword evidence="2" id="KW-0813">Transport</keyword>
<feature type="transmembrane region" description="Helical" evidence="10">
    <location>
        <begin position="136"/>
        <end position="157"/>
    </location>
</feature>
<evidence type="ECO:0000256" key="3">
    <source>
        <dbReference type="ARBA" id="ARBA00022475"/>
    </source>
</evidence>
<feature type="transmembrane region" description="Helical" evidence="10">
    <location>
        <begin position="356"/>
        <end position="379"/>
    </location>
</feature>
<proteinExistence type="predicted"/>